<dbReference type="EMBL" id="VIGB01000003">
    <property type="protein sequence ID" value="TQF01464.1"/>
    <property type="molecule type" value="Genomic_DNA"/>
</dbReference>
<dbReference type="GO" id="GO:0005524">
    <property type="term" value="F:ATP binding"/>
    <property type="evidence" value="ECO:0007669"/>
    <property type="project" value="UniProtKB-KW"/>
</dbReference>
<dbReference type="PROSITE" id="PS51903">
    <property type="entry name" value="CLP_R"/>
    <property type="match status" value="1"/>
</dbReference>
<reference evidence="3 4" key="1">
    <citation type="submission" date="2019-06" db="EMBL/GenBank/DDBJ databases">
        <title>Description of Kitasatospora acidophila sp. nov. isolated from pine grove soil, and reclassification of Streptomyces novaecaesareae to Kitasatospora novaeceasareae comb. nov.</title>
        <authorList>
            <person name="Kim M.J."/>
        </authorList>
    </citation>
    <scope>NUCLEOTIDE SEQUENCE [LARGE SCALE GENOMIC DNA]</scope>
    <source>
        <strain evidence="3 4">MMS16-CNU292</strain>
    </source>
</reference>
<organism evidence="3 4">
    <name type="scientific">Kitasatospora acidiphila</name>
    <dbReference type="NCBI Taxonomy" id="2567942"/>
    <lineage>
        <taxon>Bacteria</taxon>
        <taxon>Bacillati</taxon>
        <taxon>Actinomycetota</taxon>
        <taxon>Actinomycetes</taxon>
        <taxon>Kitasatosporales</taxon>
        <taxon>Streptomycetaceae</taxon>
        <taxon>Kitasatospora</taxon>
    </lineage>
</organism>
<dbReference type="OrthoDB" id="3290891at2"/>
<keyword evidence="3" id="KW-0067">ATP-binding</keyword>
<dbReference type="InterPro" id="IPR036628">
    <property type="entry name" value="Clp_N_dom_sf"/>
</dbReference>
<evidence type="ECO:0000313" key="4">
    <source>
        <dbReference type="Proteomes" id="UP000319103"/>
    </source>
</evidence>
<dbReference type="AlphaFoldDB" id="A0A540VZD8"/>
<dbReference type="GO" id="GO:0008233">
    <property type="term" value="F:peptidase activity"/>
    <property type="evidence" value="ECO:0007669"/>
    <property type="project" value="UniProtKB-KW"/>
</dbReference>
<name>A0A540VZD8_9ACTN</name>
<dbReference type="Pfam" id="PF02861">
    <property type="entry name" value="Clp_N"/>
    <property type="match status" value="1"/>
</dbReference>
<dbReference type="Gene3D" id="1.10.1780.10">
    <property type="entry name" value="Clp, N-terminal domain"/>
    <property type="match status" value="1"/>
</dbReference>
<evidence type="ECO:0000256" key="1">
    <source>
        <dbReference type="PROSITE-ProRule" id="PRU01251"/>
    </source>
</evidence>
<evidence type="ECO:0000259" key="2">
    <source>
        <dbReference type="PROSITE" id="PS51903"/>
    </source>
</evidence>
<feature type="domain" description="Clp R" evidence="2">
    <location>
        <begin position="56"/>
        <end position="199"/>
    </location>
</feature>
<dbReference type="SUPFAM" id="SSF81923">
    <property type="entry name" value="Double Clp-N motif"/>
    <property type="match status" value="1"/>
</dbReference>
<proteinExistence type="predicted"/>
<evidence type="ECO:0000313" key="3">
    <source>
        <dbReference type="EMBL" id="TQF01464.1"/>
    </source>
</evidence>
<keyword evidence="1" id="KW-0677">Repeat</keyword>
<gene>
    <name evidence="3" type="ORF">E6W39_03395</name>
</gene>
<sequence length="245" mass="25324">MPKINVYLPDELADAVRATGLSVSPICQRALEHAVRQANAIQAAVTQDLDGGEPALARFTDRARSAVRLAIEQAREAGEPNVSTARLLAGLLAEGGNLALQVLGALEIAPEQLTAALAGAPSAEPEQGPDSALRFSGPAARALELTVAEVGMLGHNYVGCEHLLLGLVAEPGGAGGEVLRAAGAEPKLTRRAVAAALVGYNYLRASQGTTPPSAGQLTSLLQQQLQQQLQPLVARIESLEARLGD</sequence>
<dbReference type="Proteomes" id="UP000319103">
    <property type="component" value="Unassembled WGS sequence"/>
</dbReference>
<keyword evidence="3" id="KW-0378">Hydrolase</keyword>
<protein>
    <submittedName>
        <fullName evidence="3">ATP-dependent Clp protease ATP-binding subunit</fullName>
    </submittedName>
</protein>
<keyword evidence="3" id="KW-0645">Protease</keyword>
<comment type="caution">
    <text evidence="3">The sequence shown here is derived from an EMBL/GenBank/DDBJ whole genome shotgun (WGS) entry which is preliminary data.</text>
</comment>
<dbReference type="InterPro" id="IPR004176">
    <property type="entry name" value="Clp_R_N"/>
</dbReference>
<keyword evidence="4" id="KW-1185">Reference proteome</keyword>
<dbReference type="GO" id="GO:0006508">
    <property type="term" value="P:proteolysis"/>
    <property type="evidence" value="ECO:0007669"/>
    <property type="project" value="UniProtKB-KW"/>
</dbReference>
<dbReference type="RefSeq" id="WP_141632194.1">
    <property type="nucleotide sequence ID" value="NZ_VIGB01000003.1"/>
</dbReference>
<keyword evidence="3" id="KW-0547">Nucleotide-binding</keyword>
<accession>A0A540VZD8</accession>